<dbReference type="Pfam" id="PF05183">
    <property type="entry name" value="RdRP"/>
    <property type="match status" value="1"/>
</dbReference>
<dbReference type="GO" id="GO:0003968">
    <property type="term" value="F:RNA-directed RNA polymerase activity"/>
    <property type="evidence" value="ECO:0007669"/>
    <property type="project" value="UniProtKB-KW"/>
</dbReference>
<evidence type="ECO:0000256" key="1">
    <source>
        <dbReference type="RuleBase" id="RU363098"/>
    </source>
</evidence>
<reference evidence="3 4" key="2">
    <citation type="journal article" date="2018" name="New Phytol.">
        <title>High intraspecific genome diversity in the model arbuscular mycorrhizal symbiont Rhizophagus irregularis.</title>
        <authorList>
            <person name="Chen E.C.H."/>
            <person name="Morin E."/>
            <person name="Beaudet D."/>
            <person name="Noel J."/>
            <person name="Yildirir G."/>
            <person name="Ndikumana S."/>
            <person name="Charron P."/>
            <person name="St-Onge C."/>
            <person name="Giorgi J."/>
            <person name="Kruger M."/>
            <person name="Marton T."/>
            <person name="Ropars J."/>
            <person name="Grigoriev I.V."/>
            <person name="Hainaut M."/>
            <person name="Henrissat B."/>
            <person name="Roux C."/>
            <person name="Martin F."/>
            <person name="Corradi N."/>
        </authorList>
    </citation>
    <scope>NUCLEOTIDE SEQUENCE [LARGE SCALE GENOMIC DNA]</scope>
    <source>
        <strain evidence="3 4">DAOM 197198</strain>
    </source>
</reference>
<reference evidence="3 4" key="1">
    <citation type="journal article" date="2013" name="Proc. Natl. Acad. Sci. U.S.A.">
        <title>Genome of an arbuscular mycorrhizal fungus provides insight into the oldest plant symbiosis.</title>
        <authorList>
            <person name="Tisserant E."/>
            <person name="Malbreil M."/>
            <person name="Kuo A."/>
            <person name="Kohler A."/>
            <person name="Symeonidi A."/>
            <person name="Balestrini R."/>
            <person name="Charron P."/>
            <person name="Duensing N."/>
            <person name="Frei Dit Frey N."/>
            <person name="Gianinazzi-Pearson V."/>
            <person name="Gilbert L.B."/>
            <person name="Handa Y."/>
            <person name="Herr J.R."/>
            <person name="Hijri M."/>
            <person name="Koul R."/>
            <person name="Kawaguchi M."/>
            <person name="Krajinski F."/>
            <person name="Lammers P.J."/>
            <person name="Masclaux F.G."/>
            <person name="Murat C."/>
            <person name="Morin E."/>
            <person name="Ndikumana S."/>
            <person name="Pagni M."/>
            <person name="Petitpierre D."/>
            <person name="Requena N."/>
            <person name="Rosikiewicz P."/>
            <person name="Riley R."/>
            <person name="Saito K."/>
            <person name="San Clemente H."/>
            <person name="Shapiro H."/>
            <person name="van Tuinen D."/>
            <person name="Becard G."/>
            <person name="Bonfante P."/>
            <person name="Paszkowski U."/>
            <person name="Shachar-Hill Y.Y."/>
            <person name="Tuskan G.A."/>
            <person name="Young P.W."/>
            <person name="Sanders I.R."/>
            <person name="Henrissat B."/>
            <person name="Rensing S.A."/>
            <person name="Grigoriev I.V."/>
            <person name="Corradi N."/>
            <person name="Roux C."/>
            <person name="Martin F."/>
        </authorList>
    </citation>
    <scope>NUCLEOTIDE SEQUENCE [LARGE SCALE GENOMIC DNA]</scope>
    <source>
        <strain evidence="3 4">DAOM 197198</strain>
    </source>
</reference>
<feature type="domain" description="RDRP core" evidence="2">
    <location>
        <begin position="1"/>
        <end position="66"/>
    </location>
</feature>
<protein>
    <recommendedName>
        <fullName evidence="1">RNA-dependent RNA polymerase</fullName>
        <ecNumber evidence="1">2.7.7.48</ecNumber>
    </recommendedName>
</protein>
<sequence length="69" mass="7871">METSNRVIRHFLDKKDHFLRVKFVDEALSKVSCSPNGVTNDTPNLALYNRVYYTLCHGITIGANSWLSL</sequence>
<keyword evidence="4" id="KW-1185">Reference proteome</keyword>
<gene>
    <name evidence="3" type="ORF">GLOIN_2v1568118</name>
</gene>
<dbReference type="EMBL" id="AUPC02000063">
    <property type="protein sequence ID" value="POG75230.1"/>
    <property type="molecule type" value="Genomic_DNA"/>
</dbReference>
<dbReference type="Proteomes" id="UP000018888">
    <property type="component" value="Unassembled WGS sequence"/>
</dbReference>
<dbReference type="AlphaFoldDB" id="A0A2P4QC63"/>
<dbReference type="GO" id="GO:0003723">
    <property type="term" value="F:RNA binding"/>
    <property type="evidence" value="ECO:0007669"/>
    <property type="project" value="UniProtKB-KW"/>
</dbReference>
<proteinExistence type="inferred from homology"/>
<keyword evidence="1" id="KW-0808">Transferase</keyword>
<name>A0A2P4QC63_RHIID</name>
<organism evidence="3 4">
    <name type="scientific">Rhizophagus irregularis (strain DAOM 181602 / DAOM 197198 / MUCL 43194)</name>
    <name type="common">Arbuscular mycorrhizal fungus</name>
    <name type="synonym">Glomus intraradices</name>
    <dbReference type="NCBI Taxonomy" id="747089"/>
    <lineage>
        <taxon>Eukaryota</taxon>
        <taxon>Fungi</taxon>
        <taxon>Fungi incertae sedis</taxon>
        <taxon>Mucoromycota</taxon>
        <taxon>Glomeromycotina</taxon>
        <taxon>Glomeromycetes</taxon>
        <taxon>Glomerales</taxon>
        <taxon>Glomeraceae</taxon>
        <taxon>Rhizophagus</taxon>
    </lineage>
</organism>
<comment type="caution">
    <text evidence="3">The sequence shown here is derived from an EMBL/GenBank/DDBJ whole genome shotgun (WGS) entry which is preliminary data.</text>
</comment>
<keyword evidence="1" id="KW-0696">RNA-directed RNA polymerase</keyword>
<comment type="catalytic activity">
    <reaction evidence="1">
        <text>RNA(n) + a ribonucleoside 5'-triphosphate = RNA(n+1) + diphosphate</text>
        <dbReference type="Rhea" id="RHEA:21248"/>
        <dbReference type="Rhea" id="RHEA-COMP:14527"/>
        <dbReference type="Rhea" id="RHEA-COMP:17342"/>
        <dbReference type="ChEBI" id="CHEBI:33019"/>
        <dbReference type="ChEBI" id="CHEBI:61557"/>
        <dbReference type="ChEBI" id="CHEBI:140395"/>
        <dbReference type="EC" id="2.7.7.48"/>
    </reaction>
</comment>
<evidence type="ECO:0000313" key="3">
    <source>
        <dbReference type="EMBL" id="POG75230.1"/>
    </source>
</evidence>
<dbReference type="InterPro" id="IPR057596">
    <property type="entry name" value="RDRP_core"/>
</dbReference>
<evidence type="ECO:0000259" key="2">
    <source>
        <dbReference type="Pfam" id="PF05183"/>
    </source>
</evidence>
<feature type="non-terminal residue" evidence="3">
    <location>
        <position position="69"/>
    </location>
</feature>
<comment type="similarity">
    <text evidence="1">Belongs to the RdRP family.</text>
</comment>
<evidence type="ECO:0000313" key="4">
    <source>
        <dbReference type="Proteomes" id="UP000018888"/>
    </source>
</evidence>
<accession>A0A2P4QC63</accession>
<dbReference type="EC" id="2.7.7.48" evidence="1"/>
<keyword evidence="1" id="KW-0548">Nucleotidyltransferase</keyword>
<keyword evidence="1" id="KW-0694">RNA-binding</keyword>